<dbReference type="EMBL" id="GBXM01065070">
    <property type="protein sequence ID" value="JAH43507.1"/>
    <property type="molecule type" value="Transcribed_RNA"/>
</dbReference>
<dbReference type="AlphaFoldDB" id="A0A0E9SQI5"/>
<evidence type="ECO:0000313" key="1">
    <source>
        <dbReference type="EMBL" id="JAH43507.1"/>
    </source>
</evidence>
<protein>
    <submittedName>
        <fullName evidence="1">Uncharacterized protein</fullName>
    </submittedName>
</protein>
<organism evidence="1">
    <name type="scientific">Anguilla anguilla</name>
    <name type="common">European freshwater eel</name>
    <name type="synonym">Muraena anguilla</name>
    <dbReference type="NCBI Taxonomy" id="7936"/>
    <lineage>
        <taxon>Eukaryota</taxon>
        <taxon>Metazoa</taxon>
        <taxon>Chordata</taxon>
        <taxon>Craniata</taxon>
        <taxon>Vertebrata</taxon>
        <taxon>Euteleostomi</taxon>
        <taxon>Actinopterygii</taxon>
        <taxon>Neopterygii</taxon>
        <taxon>Teleostei</taxon>
        <taxon>Anguilliformes</taxon>
        <taxon>Anguillidae</taxon>
        <taxon>Anguilla</taxon>
    </lineage>
</organism>
<reference evidence="1" key="2">
    <citation type="journal article" date="2015" name="Fish Shellfish Immunol.">
        <title>Early steps in the European eel (Anguilla anguilla)-Vibrio vulnificus interaction in the gills: Role of the RtxA13 toxin.</title>
        <authorList>
            <person name="Callol A."/>
            <person name="Pajuelo D."/>
            <person name="Ebbesson L."/>
            <person name="Teles M."/>
            <person name="MacKenzie S."/>
            <person name="Amaro C."/>
        </authorList>
    </citation>
    <scope>NUCLEOTIDE SEQUENCE</scope>
</reference>
<reference evidence="1" key="1">
    <citation type="submission" date="2014-11" db="EMBL/GenBank/DDBJ databases">
        <authorList>
            <person name="Amaro Gonzalez C."/>
        </authorList>
    </citation>
    <scope>NUCLEOTIDE SEQUENCE</scope>
</reference>
<name>A0A0E9SQI5_ANGAN</name>
<sequence>MHFSNSRCSRTNSALVMF</sequence>
<proteinExistence type="predicted"/>
<accession>A0A0E9SQI5</accession>